<sequence length="111" mass="12905">MRNIFLRESSLEEHTHSNLEFFEIEIEKALGALKSRVFNSILEVPQIYEEVRADLARVVSPVIIASKFPPYRTIKSQLYYIRSKSRPALPTSKKDLTLSDEFIVTNDSKRF</sequence>
<reference evidence="1" key="1">
    <citation type="submission" date="2021-02" db="EMBL/GenBank/DDBJ databases">
        <authorList>
            <person name="Nowell W R."/>
        </authorList>
    </citation>
    <scope>NUCLEOTIDE SEQUENCE</scope>
    <source>
        <strain evidence="1">Ploen Becks lab</strain>
    </source>
</reference>
<evidence type="ECO:0000313" key="1">
    <source>
        <dbReference type="EMBL" id="CAF0884793.1"/>
    </source>
</evidence>
<comment type="caution">
    <text evidence="1">The sequence shown here is derived from an EMBL/GenBank/DDBJ whole genome shotgun (WGS) entry which is preliminary data.</text>
</comment>
<accession>A0A813YIF8</accession>
<name>A0A813YIF8_9BILA</name>
<protein>
    <submittedName>
        <fullName evidence="1">Uncharacterized protein</fullName>
    </submittedName>
</protein>
<dbReference type="EMBL" id="CAJNOC010001700">
    <property type="protein sequence ID" value="CAF0884793.1"/>
    <property type="molecule type" value="Genomic_DNA"/>
</dbReference>
<evidence type="ECO:0000313" key="2">
    <source>
        <dbReference type="Proteomes" id="UP000663879"/>
    </source>
</evidence>
<keyword evidence="2" id="KW-1185">Reference proteome</keyword>
<organism evidence="1 2">
    <name type="scientific">Brachionus calyciflorus</name>
    <dbReference type="NCBI Taxonomy" id="104777"/>
    <lineage>
        <taxon>Eukaryota</taxon>
        <taxon>Metazoa</taxon>
        <taxon>Spiralia</taxon>
        <taxon>Gnathifera</taxon>
        <taxon>Rotifera</taxon>
        <taxon>Eurotatoria</taxon>
        <taxon>Monogononta</taxon>
        <taxon>Pseudotrocha</taxon>
        <taxon>Ploima</taxon>
        <taxon>Brachionidae</taxon>
        <taxon>Brachionus</taxon>
    </lineage>
</organism>
<dbReference type="Proteomes" id="UP000663879">
    <property type="component" value="Unassembled WGS sequence"/>
</dbReference>
<proteinExistence type="predicted"/>
<gene>
    <name evidence="1" type="ORF">OXX778_LOCUS10605</name>
</gene>
<dbReference type="AlphaFoldDB" id="A0A813YIF8"/>